<dbReference type="Gene3D" id="3.40.50.2300">
    <property type="match status" value="1"/>
</dbReference>
<accession>A0ABY7MTS4</accession>
<dbReference type="Pfam" id="PF02518">
    <property type="entry name" value="HATPase_c"/>
    <property type="match status" value="1"/>
</dbReference>
<dbReference type="InterPro" id="IPR036890">
    <property type="entry name" value="HATPase_C_sf"/>
</dbReference>
<dbReference type="Pfam" id="PF00672">
    <property type="entry name" value="HAMP"/>
    <property type="match status" value="1"/>
</dbReference>
<keyword evidence="9" id="KW-0472">Membrane</keyword>
<feature type="domain" description="Response regulatory" evidence="11">
    <location>
        <begin position="622"/>
        <end position="736"/>
    </location>
</feature>
<dbReference type="InterPro" id="IPR004358">
    <property type="entry name" value="Sig_transdc_His_kin-like_C"/>
</dbReference>
<evidence type="ECO:0000256" key="7">
    <source>
        <dbReference type="PROSITE-ProRule" id="PRU00169"/>
    </source>
</evidence>
<dbReference type="PROSITE" id="PS50109">
    <property type="entry name" value="HIS_KIN"/>
    <property type="match status" value="1"/>
</dbReference>
<evidence type="ECO:0000313" key="14">
    <source>
        <dbReference type="Proteomes" id="UP001179614"/>
    </source>
</evidence>
<keyword evidence="13" id="KW-0547">Nucleotide-binding</keyword>
<dbReference type="InterPro" id="IPR003661">
    <property type="entry name" value="HisK_dim/P_dom"/>
</dbReference>
<proteinExistence type="predicted"/>
<dbReference type="Gene3D" id="1.10.287.130">
    <property type="match status" value="1"/>
</dbReference>
<evidence type="ECO:0000256" key="1">
    <source>
        <dbReference type="ARBA" id="ARBA00000085"/>
    </source>
</evidence>
<dbReference type="SMART" id="SM00448">
    <property type="entry name" value="REC"/>
    <property type="match status" value="1"/>
</dbReference>
<dbReference type="InterPro" id="IPR036097">
    <property type="entry name" value="HisK_dim/P_sf"/>
</dbReference>
<dbReference type="CDD" id="cd06225">
    <property type="entry name" value="HAMP"/>
    <property type="match status" value="1"/>
</dbReference>
<dbReference type="GO" id="GO:0005524">
    <property type="term" value="F:ATP binding"/>
    <property type="evidence" value="ECO:0007669"/>
    <property type="project" value="UniProtKB-KW"/>
</dbReference>
<reference evidence="13" key="1">
    <citation type="submission" date="2021-12" db="EMBL/GenBank/DDBJ databases">
        <title>Bradyrhizobium xenonodulans sp. nov.</title>
        <authorList>
            <person name="Claassens R."/>
            <person name="Venter S.N."/>
            <person name="Beukes C.W."/>
            <person name="Stepkowski T."/>
            <person name="Steenkamp E.T."/>
        </authorList>
    </citation>
    <scope>NUCLEOTIDE SEQUENCE</scope>
    <source>
        <strain evidence="13">14AB</strain>
    </source>
</reference>
<dbReference type="Pfam" id="PF00512">
    <property type="entry name" value="HisKA"/>
    <property type="match status" value="1"/>
</dbReference>
<comment type="subcellular location">
    <subcellularLocation>
        <location evidence="2">Membrane</location>
    </subcellularLocation>
</comment>
<feature type="domain" description="Histidine kinase" evidence="10">
    <location>
        <begin position="378"/>
        <end position="601"/>
    </location>
</feature>
<evidence type="ECO:0000259" key="12">
    <source>
        <dbReference type="PROSITE" id="PS50885"/>
    </source>
</evidence>
<feature type="domain" description="HAMP" evidence="12">
    <location>
        <begin position="301"/>
        <end position="354"/>
    </location>
</feature>
<keyword evidence="9" id="KW-1133">Transmembrane helix</keyword>
<dbReference type="PRINTS" id="PR00344">
    <property type="entry name" value="BCTRLSENSOR"/>
</dbReference>
<dbReference type="Gene3D" id="3.30.565.10">
    <property type="entry name" value="Histidine kinase-like ATPase, C-terminal domain"/>
    <property type="match status" value="1"/>
</dbReference>
<dbReference type="Pfam" id="PF00072">
    <property type="entry name" value="Response_reg"/>
    <property type="match status" value="1"/>
</dbReference>
<gene>
    <name evidence="13" type="ORF">I3J27_06165</name>
</gene>
<evidence type="ECO:0000256" key="8">
    <source>
        <dbReference type="SAM" id="Coils"/>
    </source>
</evidence>
<dbReference type="Gene3D" id="3.30.450.20">
    <property type="entry name" value="PAS domain"/>
    <property type="match status" value="1"/>
</dbReference>
<organism evidence="13 14">
    <name type="scientific">Bradyrhizobium xenonodulans</name>
    <dbReference type="NCBI Taxonomy" id="2736875"/>
    <lineage>
        <taxon>Bacteria</taxon>
        <taxon>Pseudomonadati</taxon>
        <taxon>Pseudomonadota</taxon>
        <taxon>Alphaproteobacteria</taxon>
        <taxon>Hyphomicrobiales</taxon>
        <taxon>Nitrobacteraceae</taxon>
        <taxon>Bradyrhizobium</taxon>
    </lineage>
</organism>
<dbReference type="PROSITE" id="PS50110">
    <property type="entry name" value="RESPONSE_REGULATORY"/>
    <property type="match status" value="1"/>
</dbReference>
<keyword evidence="9" id="KW-0812">Transmembrane</keyword>
<evidence type="ECO:0000256" key="3">
    <source>
        <dbReference type="ARBA" id="ARBA00012438"/>
    </source>
</evidence>
<evidence type="ECO:0000256" key="5">
    <source>
        <dbReference type="ARBA" id="ARBA00022679"/>
    </source>
</evidence>
<dbReference type="InterPro" id="IPR005467">
    <property type="entry name" value="His_kinase_dom"/>
</dbReference>
<protein>
    <recommendedName>
        <fullName evidence="3">histidine kinase</fullName>
        <ecNumber evidence="3">2.7.13.3</ecNumber>
    </recommendedName>
</protein>
<dbReference type="PROSITE" id="PS50885">
    <property type="entry name" value="HAMP"/>
    <property type="match status" value="1"/>
</dbReference>
<dbReference type="CDD" id="cd00082">
    <property type="entry name" value="HisKA"/>
    <property type="match status" value="1"/>
</dbReference>
<dbReference type="PANTHER" id="PTHR43065:SF49">
    <property type="entry name" value="HISTIDINE KINASE"/>
    <property type="match status" value="1"/>
</dbReference>
<keyword evidence="14" id="KW-1185">Reference proteome</keyword>
<feature type="modified residue" description="4-aspartylphosphate" evidence="7">
    <location>
        <position position="672"/>
    </location>
</feature>
<evidence type="ECO:0000256" key="6">
    <source>
        <dbReference type="ARBA" id="ARBA00022777"/>
    </source>
</evidence>
<dbReference type="InterPro" id="IPR003594">
    <property type="entry name" value="HATPase_dom"/>
</dbReference>
<keyword evidence="8" id="KW-0175">Coiled coil</keyword>
<dbReference type="EC" id="2.7.13.3" evidence="3"/>
<keyword evidence="5" id="KW-0808">Transferase</keyword>
<feature type="coiled-coil region" evidence="8">
    <location>
        <begin position="342"/>
        <end position="369"/>
    </location>
</feature>
<dbReference type="CDD" id="cd12914">
    <property type="entry name" value="PDC1_DGC_like"/>
    <property type="match status" value="1"/>
</dbReference>
<dbReference type="SUPFAM" id="SSF47384">
    <property type="entry name" value="Homodimeric domain of signal transducing histidine kinase"/>
    <property type="match status" value="1"/>
</dbReference>
<dbReference type="Proteomes" id="UP001179614">
    <property type="component" value="Chromosome"/>
</dbReference>
<evidence type="ECO:0000259" key="10">
    <source>
        <dbReference type="PROSITE" id="PS50109"/>
    </source>
</evidence>
<feature type="transmembrane region" description="Helical" evidence="9">
    <location>
        <begin position="6"/>
        <end position="24"/>
    </location>
</feature>
<dbReference type="SMART" id="SM00304">
    <property type="entry name" value="HAMP"/>
    <property type="match status" value="1"/>
</dbReference>
<dbReference type="SMART" id="SM00387">
    <property type="entry name" value="HATPase_c"/>
    <property type="match status" value="1"/>
</dbReference>
<dbReference type="SUPFAM" id="SSF52172">
    <property type="entry name" value="CheY-like"/>
    <property type="match status" value="1"/>
</dbReference>
<keyword evidence="6" id="KW-0418">Kinase</keyword>
<dbReference type="InterPro" id="IPR011006">
    <property type="entry name" value="CheY-like_superfamily"/>
</dbReference>
<sequence>MSLRTRLLILVIAAMLVPAILVGLRFMQNRSSEVDAALANLAASADNIASDLDEKIQGTAQLHYGLARARDLDTRDKAACSAFLSDVREEYPQFTGILTIDPDGSLFCDSLRTDRKLDLRDRAYFKQALVSRNVVLEPVFGRLTGLSVLQIAYPVRSDAGALKLILLASFNLRKFAEHHHKRLLGEKDILLIDGNGTVLVAPLGGGWTGPVGASIAGSDLFRFATAPDRKMFQEVTDREGRTQVWAAARSPSTRDAGLTILVGRSKDGLVAAANRRLYEDVAMLAVASLLLLAAVWILATVSVGRQVGRLAAMAKTLGRGDLGARIPPPHPGGELGGLMRLLNDTAESLQQQRAAIADLNQKLSQSQKMEAMGQLTGGVAHDFNNLLTVILGNSEHLADRLAGNKELHRIANDIATAAERGSDLTRSLLAFARKQPLRPRDIDIAGKIHEMEQLLRRTLGGQIECAVTLEPDVWLTSIDPGQLATALLNLVLNARDVMPLGGKLTIEVRNISLGESDLDVNGEPRPGDYVMVAVTDTGSGMTAEVASRAFEPFFTTKEVGKGTGLGLSMVYGFVRQSGGLVQMQSEPGQGSVVRLFFPRLATPQNEHPAPAERIVTHEGSETILVVEDDDMVRAYVENELKILGYRVIAASNGPAALDLLRQRGDIDLLFTDVVMPGGMFGPELARQATQLRPGLKVLFTSGYTQDPVKTPDGVDARILTKPFKRQDLAAMLRSALSATR</sequence>
<evidence type="ECO:0000313" key="13">
    <source>
        <dbReference type="EMBL" id="WBL80012.1"/>
    </source>
</evidence>
<dbReference type="InterPro" id="IPR003660">
    <property type="entry name" value="HAMP_dom"/>
</dbReference>
<dbReference type="SUPFAM" id="SSF55874">
    <property type="entry name" value="ATPase domain of HSP90 chaperone/DNA topoisomerase II/histidine kinase"/>
    <property type="match status" value="1"/>
</dbReference>
<dbReference type="PANTHER" id="PTHR43065">
    <property type="entry name" value="SENSOR HISTIDINE KINASE"/>
    <property type="match status" value="1"/>
</dbReference>
<dbReference type="Gene3D" id="6.10.340.10">
    <property type="match status" value="1"/>
</dbReference>
<comment type="catalytic activity">
    <reaction evidence="1">
        <text>ATP + protein L-histidine = ADP + protein N-phospho-L-histidine.</text>
        <dbReference type="EC" id="2.7.13.3"/>
    </reaction>
</comment>
<dbReference type="EMBL" id="CP089391">
    <property type="protein sequence ID" value="WBL80012.1"/>
    <property type="molecule type" value="Genomic_DNA"/>
</dbReference>
<dbReference type="RefSeq" id="WP_270166441.1">
    <property type="nucleotide sequence ID" value="NZ_CP089391.1"/>
</dbReference>
<evidence type="ECO:0000259" key="11">
    <source>
        <dbReference type="PROSITE" id="PS50110"/>
    </source>
</evidence>
<evidence type="ECO:0000256" key="4">
    <source>
        <dbReference type="ARBA" id="ARBA00022553"/>
    </source>
</evidence>
<evidence type="ECO:0000256" key="2">
    <source>
        <dbReference type="ARBA" id="ARBA00004370"/>
    </source>
</evidence>
<keyword evidence="4 7" id="KW-0597">Phosphoprotein</keyword>
<dbReference type="InterPro" id="IPR001789">
    <property type="entry name" value="Sig_transdc_resp-reg_receiver"/>
</dbReference>
<name>A0ABY7MTS4_9BRAD</name>
<dbReference type="SMART" id="SM00388">
    <property type="entry name" value="HisKA"/>
    <property type="match status" value="1"/>
</dbReference>
<feature type="transmembrane region" description="Helical" evidence="9">
    <location>
        <begin position="281"/>
        <end position="299"/>
    </location>
</feature>
<keyword evidence="13" id="KW-0067">ATP-binding</keyword>
<evidence type="ECO:0000256" key="9">
    <source>
        <dbReference type="SAM" id="Phobius"/>
    </source>
</evidence>